<comment type="caution">
    <text evidence="2">The sequence shown here is derived from an EMBL/GenBank/DDBJ whole genome shotgun (WGS) entry which is preliminary data.</text>
</comment>
<evidence type="ECO:0000259" key="1">
    <source>
        <dbReference type="Pfam" id="PF01370"/>
    </source>
</evidence>
<dbReference type="EMBL" id="MFKW01000028">
    <property type="protein sequence ID" value="OGG51467.1"/>
    <property type="molecule type" value="Genomic_DNA"/>
</dbReference>
<dbReference type="PANTHER" id="PTHR43245">
    <property type="entry name" value="BIFUNCTIONAL POLYMYXIN RESISTANCE PROTEIN ARNA"/>
    <property type="match status" value="1"/>
</dbReference>
<dbReference type="Gene3D" id="3.40.50.720">
    <property type="entry name" value="NAD(P)-binding Rossmann-like Domain"/>
    <property type="match status" value="1"/>
</dbReference>
<protein>
    <submittedName>
        <fullName evidence="2">Epimerase</fullName>
    </submittedName>
</protein>
<dbReference type="SUPFAM" id="SSF51735">
    <property type="entry name" value="NAD(P)-binding Rossmann-fold domains"/>
    <property type="match status" value="1"/>
</dbReference>
<gene>
    <name evidence="2" type="ORF">A2704_04685</name>
</gene>
<name>A0A1F6CQS6_9BACT</name>
<dbReference type="InterPro" id="IPR036291">
    <property type="entry name" value="NAD(P)-bd_dom_sf"/>
</dbReference>
<dbReference type="AlphaFoldDB" id="A0A1F6CQS6"/>
<dbReference type="InterPro" id="IPR001509">
    <property type="entry name" value="Epimerase_deHydtase"/>
</dbReference>
<dbReference type="Pfam" id="PF01370">
    <property type="entry name" value="Epimerase"/>
    <property type="match status" value="1"/>
</dbReference>
<proteinExistence type="predicted"/>
<organism evidence="2 3">
    <name type="scientific">Candidatus Kaiserbacteria bacterium RIFCSPHIGHO2_01_FULL_54_36b</name>
    <dbReference type="NCBI Taxonomy" id="1798483"/>
    <lineage>
        <taxon>Bacteria</taxon>
        <taxon>Candidatus Kaiseribacteriota</taxon>
    </lineage>
</organism>
<dbReference type="Proteomes" id="UP000176445">
    <property type="component" value="Unassembled WGS sequence"/>
</dbReference>
<evidence type="ECO:0000313" key="3">
    <source>
        <dbReference type="Proteomes" id="UP000176445"/>
    </source>
</evidence>
<dbReference type="PANTHER" id="PTHR43245:SF23">
    <property type="entry name" value="NAD(P)-BINDING DOMAIN-CONTAINING PROTEIN"/>
    <property type="match status" value="1"/>
</dbReference>
<sequence>MKILVTGGAGYFGSVLVPELLRAGHSVTVLDSLLYGGTGLLQNFGNRNFRFIRGDVRDEPVLRQAADEADVIIHLAAIVGYPACRKDERLAEEVNLGGTRNVAAAASSGQTVIFASTGSNYGAVDGVCTEETPLQPLSVYGRTKTEAEHLLLQSCPVVAYRFATAFGISPRLRLDLMINDFVYQALKTKNLIVYEKNFRRTFIHVCDMARAIRFALDHLPEMRGQVYNVGGDSMNLTKEDVARKLREKVEFYLHFAEVGKDEDQRNYEVSYKKIRDLGFDVTISLDEGLDELIRGMQVVQVTNPYSNVYF</sequence>
<reference evidence="2 3" key="1">
    <citation type="journal article" date="2016" name="Nat. Commun.">
        <title>Thousands of microbial genomes shed light on interconnected biogeochemical processes in an aquifer system.</title>
        <authorList>
            <person name="Anantharaman K."/>
            <person name="Brown C.T."/>
            <person name="Hug L.A."/>
            <person name="Sharon I."/>
            <person name="Castelle C.J."/>
            <person name="Probst A.J."/>
            <person name="Thomas B.C."/>
            <person name="Singh A."/>
            <person name="Wilkins M.J."/>
            <person name="Karaoz U."/>
            <person name="Brodie E.L."/>
            <person name="Williams K.H."/>
            <person name="Hubbard S.S."/>
            <person name="Banfield J.F."/>
        </authorList>
    </citation>
    <scope>NUCLEOTIDE SEQUENCE [LARGE SCALE GENOMIC DNA]</scope>
</reference>
<dbReference type="InterPro" id="IPR050177">
    <property type="entry name" value="Lipid_A_modif_metabolic_enz"/>
</dbReference>
<dbReference type="CDD" id="cd08946">
    <property type="entry name" value="SDR_e"/>
    <property type="match status" value="1"/>
</dbReference>
<evidence type="ECO:0000313" key="2">
    <source>
        <dbReference type="EMBL" id="OGG51467.1"/>
    </source>
</evidence>
<accession>A0A1F6CQS6</accession>
<feature type="domain" description="NAD-dependent epimerase/dehydratase" evidence="1">
    <location>
        <begin position="3"/>
        <end position="230"/>
    </location>
</feature>